<dbReference type="EMBL" id="CADEPM010000008">
    <property type="protein sequence ID" value="CAB3409528.1"/>
    <property type="molecule type" value="Genomic_DNA"/>
</dbReference>
<name>A0A8S1F704_9PELO</name>
<organism evidence="3 4">
    <name type="scientific">Caenorhabditis bovis</name>
    <dbReference type="NCBI Taxonomy" id="2654633"/>
    <lineage>
        <taxon>Eukaryota</taxon>
        <taxon>Metazoa</taxon>
        <taxon>Ecdysozoa</taxon>
        <taxon>Nematoda</taxon>
        <taxon>Chromadorea</taxon>
        <taxon>Rhabditida</taxon>
        <taxon>Rhabditina</taxon>
        <taxon>Rhabditomorpha</taxon>
        <taxon>Rhabditoidea</taxon>
        <taxon>Rhabditidae</taxon>
        <taxon>Peloderinae</taxon>
        <taxon>Caenorhabditis</taxon>
    </lineage>
</organism>
<dbReference type="Gene3D" id="3.10.100.10">
    <property type="entry name" value="Mannose-Binding Protein A, subunit A"/>
    <property type="match status" value="2"/>
</dbReference>
<dbReference type="InterPro" id="IPR016187">
    <property type="entry name" value="CTDL_fold"/>
</dbReference>
<evidence type="ECO:0000313" key="3">
    <source>
        <dbReference type="EMBL" id="CAB3409528.1"/>
    </source>
</evidence>
<feature type="signal peptide" evidence="1">
    <location>
        <begin position="1"/>
        <end position="21"/>
    </location>
</feature>
<protein>
    <recommendedName>
        <fullName evidence="2">C-type lectin domain-containing protein</fullName>
    </recommendedName>
</protein>
<dbReference type="Proteomes" id="UP000494206">
    <property type="component" value="Unassembled WGS sequence"/>
</dbReference>
<dbReference type="PANTHER" id="PTHR23062:SF3">
    <property type="entry name" value="ANF_RECEPTOR DOMAIN-CONTAINING PROTEIN-RELATED"/>
    <property type="match status" value="1"/>
</dbReference>
<dbReference type="AlphaFoldDB" id="A0A8S1F704"/>
<feature type="chain" id="PRO_5035809222" description="C-type lectin domain-containing protein" evidence="1">
    <location>
        <begin position="22"/>
        <end position="297"/>
    </location>
</feature>
<evidence type="ECO:0000313" key="4">
    <source>
        <dbReference type="Proteomes" id="UP000494206"/>
    </source>
</evidence>
<proteinExistence type="predicted"/>
<dbReference type="SMART" id="SM00034">
    <property type="entry name" value="CLECT"/>
    <property type="match status" value="2"/>
</dbReference>
<comment type="caution">
    <text evidence="3">The sequence shown here is derived from an EMBL/GenBank/DDBJ whole genome shotgun (WGS) entry which is preliminary data.</text>
</comment>
<dbReference type="PANTHER" id="PTHR23062">
    <property type="entry name" value="HYPOTHETICAL PROTEIN C.ELEGANS"/>
    <property type="match status" value="1"/>
</dbReference>
<feature type="domain" description="C-type lectin" evidence="2">
    <location>
        <begin position="177"/>
        <end position="293"/>
    </location>
</feature>
<accession>A0A8S1F704</accession>
<reference evidence="3 4" key="1">
    <citation type="submission" date="2020-04" db="EMBL/GenBank/DDBJ databases">
        <authorList>
            <person name="Laetsch R D."/>
            <person name="Stevens L."/>
            <person name="Kumar S."/>
            <person name="Blaxter L. M."/>
        </authorList>
    </citation>
    <scope>NUCLEOTIDE SEQUENCE [LARGE SCALE GENOMIC DNA]</scope>
</reference>
<evidence type="ECO:0000259" key="2">
    <source>
        <dbReference type="PROSITE" id="PS50041"/>
    </source>
</evidence>
<dbReference type="CDD" id="cd00037">
    <property type="entry name" value="CLECT"/>
    <property type="match status" value="2"/>
</dbReference>
<dbReference type="GO" id="GO:0045087">
    <property type="term" value="P:innate immune response"/>
    <property type="evidence" value="ECO:0007669"/>
    <property type="project" value="TreeGrafter"/>
</dbReference>
<sequence>MKLQFFFFLLLGLATLRTADGQACNYGDTEFAQNCYHYIPNLMTYNDAVKTCKQIGQAIVHIKNSSEAYFLTSTAMQKFGATYSAYWLGLRRTSGNGAFRWEDRSPVSYTNWATGYPFESYPNVAVQISNTKWTSVFDYQKFPVVCQYTGHYAPATTQPPTTKRTVNAYCNGAQLILDNRCYFFFNTFISNYEAKLACERRGLTLAVITSKSTANFVSSTAVQKFGNTYDGFWIGLHRKGSSTTFHWEDGTPVVFTNFADGYPYENEEDVIQQLSNAQWMTSLSDRAHPYVCSASLY</sequence>
<dbReference type="PROSITE" id="PS50041">
    <property type="entry name" value="C_TYPE_LECTIN_2"/>
    <property type="match status" value="2"/>
</dbReference>
<dbReference type="SUPFAM" id="SSF56436">
    <property type="entry name" value="C-type lectin-like"/>
    <property type="match status" value="2"/>
</dbReference>
<keyword evidence="4" id="KW-1185">Reference proteome</keyword>
<keyword evidence="1" id="KW-0732">Signal</keyword>
<feature type="domain" description="C-type lectin" evidence="2">
    <location>
        <begin position="31"/>
        <end position="147"/>
    </location>
</feature>
<gene>
    <name evidence="3" type="ORF">CBOVIS_LOCUS11169</name>
</gene>
<dbReference type="Pfam" id="PF00059">
    <property type="entry name" value="Lectin_C"/>
    <property type="match status" value="2"/>
</dbReference>
<dbReference type="OrthoDB" id="418245at2759"/>
<evidence type="ECO:0000256" key="1">
    <source>
        <dbReference type="SAM" id="SignalP"/>
    </source>
</evidence>
<dbReference type="InterPro" id="IPR001304">
    <property type="entry name" value="C-type_lectin-like"/>
</dbReference>
<dbReference type="InterPro" id="IPR016186">
    <property type="entry name" value="C-type_lectin-like/link_sf"/>
</dbReference>